<feature type="region of interest" description="Disordered" evidence="1">
    <location>
        <begin position="38"/>
        <end position="97"/>
    </location>
</feature>
<accession>A0ABD0XVC0</accession>
<reference evidence="2 3" key="1">
    <citation type="submission" date="2024-07" db="EMBL/GenBank/DDBJ databases">
        <title>Chromosome-level genome assembly of the water stick insect Ranatra chinensis (Heteroptera: Nepidae).</title>
        <authorList>
            <person name="Liu X."/>
        </authorList>
    </citation>
    <scope>NUCLEOTIDE SEQUENCE [LARGE SCALE GENOMIC DNA]</scope>
    <source>
        <strain evidence="2">Cailab_2021Rc</strain>
        <tissue evidence="2">Muscle</tissue>
    </source>
</reference>
<comment type="caution">
    <text evidence="2">The sequence shown here is derived from an EMBL/GenBank/DDBJ whole genome shotgun (WGS) entry which is preliminary data.</text>
</comment>
<name>A0ABD0XVC0_9HEMI</name>
<gene>
    <name evidence="2" type="ORF">AAG570_007616</name>
</gene>
<dbReference type="Proteomes" id="UP001558652">
    <property type="component" value="Unassembled WGS sequence"/>
</dbReference>
<dbReference type="EMBL" id="JBFDAA010000021">
    <property type="protein sequence ID" value="KAL1114792.1"/>
    <property type="molecule type" value="Genomic_DNA"/>
</dbReference>
<dbReference type="AlphaFoldDB" id="A0ABD0XVC0"/>
<keyword evidence="3" id="KW-1185">Reference proteome</keyword>
<organism evidence="2 3">
    <name type="scientific">Ranatra chinensis</name>
    <dbReference type="NCBI Taxonomy" id="642074"/>
    <lineage>
        <taxon>Eukaryota</taxon>
        <taxon>Metazoa</taxon>
        <taxon>Ecdysozoa</taxon>
        <taxon>Arthropoda</taxon>
        <taxon>Hexapoda</taxon>
        <taxon>Insecta</taxon>
        <taxon>Pterygota</taxon>
        <taxon>Neoptera</taxon>
        <taxon>Paraneoptera</taxon>
        <taxon>Hemiptera</taxon>
        <taxon>Heteroptera</taxon>
        <taxon>Panheteroptera</taxon>
        <taxon>Nepomorpha</taxon>
        <taxon>Nepidae</taxon>
        <taxon>Ranatrinae</taxon>
        <taxon>Ranatra</taxon>
    </lineage>
</organism>
<proteinExistence type="predicted"/>
<feature type="compositionally biased region" description="Pro residues" evidence="1">
    <location>
        <begin position="66"/>
        <end position="86"/>
    </location>
</feature>
<evidence type="ECO:0000313" key="2">
    <source>
        <dbReference type="EMBL" id="KAL1114792.1"/>
    </source>
</evidence>
<protein>
    <submittedName>
        <fullName evidence="2">Uncharacterized protein</fullName>
    </submittedName>
</protein>
<evidence type="ECO:0000256" key="1">
    <source>
        <dbReference type="SAM" id="MobiDB-lite"/>
    </source>
</evidence>
<sequence>MLCPSLTDVFFFEIRRIWTAVALGRVSAEYGQEEESQMGNYMGQPTGPYPPASGYPDQAPRAPLNFPSPAPPPSAFGPPPPPPFFPTGPTGGFPLSGFGGPPPAAHYPPLCAALEAAGIKLRHLAEPVVYVGFGLLVIWLLKTLLLPHLHLFTATFKSEEARSAIDDLTTTVLQAVETGVCLPNVACKLGQKASLAPVLPRLLRLFETKKDDRESPVAIFKMAALKKINDCEAFECTPAKKEHIKKNN</sequence>
<evidence type="ECO:0000313" key="3">
    <source>
        <dbReference type="Proteomes" id="UP001558652"/>
    </source>
</evidence>